<sequence length="231" mass="25830">MGCVYLSISWDSKWEQAFLKRILECLGLAREAPTPLPLIGVISRDSGFRGKEEGEQEYSGAYAAKVQRELHAVFEDDRSLCVNLLILDRYAMIYFTGDILVQVQDGSAAPGKEFSQASDSFHACPRLGDIAQLVSPPCTGQVITGWMSTVCGGWRRAPISKPSGSTPNQKSAWKKERSFLLLCGADPEPQESLEWDSNSAPWRFWRRAFRMSTARQPWVSCSGSYCPRWPP</sequence>
<reference evidence="1 2" key="1">
    <citation type="submission" date="2021-07" db="EMBL/GenBank/DDBJ databases">
        <title>The Aristolochia fimbriata genome: insights into angiosperm evolution, floral development and chemical biosynthesis.</title>
        <authorList>
            <person name="Jiao Y."/>
        </authorList>
    </citation>
    <scope>NUCLEOTIDE SEQUENCE [LARGE SCALE GENOMIC DNA]</scope>
    <source>
        <strain evidence="1">IBCAS-2021</strain>
        <tissue evidence="1">Leaf</tissue>
    </source>
</reference>
<name>A0AAV7DSB6_ARIFI</name>
<protein>
    <submittedName>
        <fullName evidence="1">Uncharacterized protein</fullName>
    </submittedName>
</protein>
<comment type="caution">
    <text evidence="1">The sequence shown here is derived from an EMBL/GenBank/DDBJ whole genome shotgun (WGS) entry which is preliminary data.</text>
</comment>
<evidence type="ECO:0000313" key="1">
    <source>
        <dbReference type="EMBL" id="KAG9438377.1"/>
    </source>
</evidence>
<accession>A0AAV7DSB6</accession>
<dbReference type="EMBL" id="JAINDJ010000125">
    <property type="protein sequence ID" value="KAG9438377.1"/>
    <property type="molecule type" value="Genomic_DNA"/>
</dbReference>
<evidence type="ECO:0000313" key="2">
    <source>
        <dbReference type="Proteomes" id="UP000825729"/>
    </source>
</evidence>
<dbReference type="AlphaFoldDB" id="A0AAV7DSB6"/>
<proteinExistence type="predicted"/>
<gene>
    <name evidence="1" type="ORF">H6P81_021680</name>
</gene>
<dbReference type="Proteomes" id="UP000825729">
    <property type="component" value="Unassembled WGS sequence"/>
</dbReference>
<organism evidence="1 2">
    <name type="scientific">Aristolochia fimbriata</name>
    <name type="common">White veined hardy Dutchman's pipe vine</name>
    <dbReference type="NCBI Taxonomy" id="158543"/>
    <lineage>
        <taxon>Eukaryota</taxon>
        <taxon>Viridiplantae</taxon>
        <taxon>Streptophyta</taxon>
        <taxon>Embryophyta</taxon>
        <taxon>Tracheophyta</taxon>
        <taxon>Spermatophyta</taxon>
        <taxon>Magnoliopsida</taxon>
        <taxon>Magnoliidae</taxon>
        <taxon>Piperales</taxon>
        <taxon>Aristolochiaceae</taxon>
        <taxon>Aristolochia</taxon>
    </lineage>
</organism>
<keyword evidence="2" id="KW-1185">Reference proteome</keyword>